<evidence type="ECO:0000313" key="2">
    <source>
        <dbReference type="Proteomes" id="UP000016183"/>
    </source>
</evidence>
<comment type="caution">
    <text evidence="1">The sequence shown here is derived from an EMBL/GenBank/DDBJ whole genome shotgun (WGS) entry which is preliminary data.</text>
</comment>
<dbReference type="RefSeq" id="WP_010697652.1">
    <property type="nucleotide sequence ID" value="NZ_KB442455.1"/>
</dbReference>
<gene>
    <name evidence="1" type="ORF">HMPREF9733_02653</name>
</gene>
<proteinExistence type="predicted"/>
<evidence type="ECO:0000313" key="1">
    <source>
        <dbReference type="EMBL" id="EMB19553.1"/>
    </source>
</evidence>
<organism evidence="1 2">
    <name type="scientific">Treponema denticola SP33</name>
    <dbReference type="NCBI Taxonomy" id="999437"/>
    <lineage>
        <taxon>Bacteria</taxon>
        <taxon>Pseudomonadati</taxon>
        <taxon>Spirochaetota</taxon>
        <taxon>Spirochaetia</taxon>
        <taxon>Spirochaetales</taxon>
        <taxon>Treponemataceae</taxon>
        <taxon>Treponema</taxon>
    </lineage>
</organism>
<dbReference type="Proteomes" id="UP000016183">
    <property type="component" value="Unassembled WGS sequence"/>
</dbReference>
<dbReference type="EMBL" id="AGDZ01000039">
    <property type="protein sequence ID" value="EMB19553.1"/>
    <property type="molecule type" value="Genomic_DNA"/>
</dbReference>
<name>M2BD43_TREDN</name>
<dbReference type="AlphaFoldDB" id="M2BD43"/>
<protein>
    <submittedName>
        <fullName evidence="1">Uncharacterized protein</fullName>
    </submittedName>
</protein>
<reference evidence="1 2" key="1">
    <citation type="submission" date="2012-01" db="EMBL/GenBank/DDBJ databases">
        <title>The Genome Sequence of Treponema denticola SP33.</title>
        <authorList>
            <consortium name="The Broad Institute Genome Sequencing Platform"/>
            <person name="Earl A."/>
            <person name="Ward D."/>
            <person name="Feldgarden M."/>
            <person name="Gevers D."/>
            <person name="Blanton J.M."/>
            <person name="Fenno C.J."/>
            <person name="Baranova O.V."/>
            <person name="Mathney J."/>
            <person name="Dewhirst F.E."/>
            <person name="Izard J."/>
            <person name="Young S.K."/>
            <person name="Zeng Q."/>
            <person name="Gargeya S."/>
            <person name="Fitzgerald M."/>
            <person name="Haas B."/>
            <person name="Abouelleil A."/>
            <person name="Alvarado L."/>
            <person name="Arachchi H.M."/>
            <person name="Berlin A."/>
            <person name="Chapman S.B."/>
            <person name="Gearin G."/>
            <person name="Goldberg J."/>
            <person name="Griggs A."/>
            <person name="Gujja S."/>
            <person name="Hansen M."/>
            <person name="Heiman D."/>
            <person name="Howarth C."/>
            <person name="Larimer J."/>
            <person name="Lui A."/>
            <person name="MacDonald P.J.P."/>
            <person name="McCowen C."/>
            <person name="Montmayeur A."/>
            <person name="Murphy C."/>
            <person name="Neiman D."/>
            <person name="Pearson M."/>
            <person name="Priest M."/>
            <person name="Roberts A."/>
            <person name="Saif S."/>
            <person name="Shea T."/>
            <person name="Sisk P."/>
            <person name="Stolte C."/>
            <person name="Sykes S."/>
            <person name="Wortman J."/>
            <person name="Nusbaum C."/>
            <person name="Birren B."/>
        </authorList>
    </citation>
    <scope>NUCLEOTIDE SEQUENCE [LARGE SCALE GENOMIC DNA]</scope>
    <source>
        <strain evidence="1 2">SP33</strain>
    </source>
</reference>
<dbReference type="PATRIC" id="fig|999437.3.peg.2733"/>
<dbReference type="HOGENOM" id="CLU_2636984_0_0_12"/>
<accession>M2BD43</accession>
<sequence>MRGKVYLKNRQAAALYSYAVGKAINDKLTVGDMEWAVKHRDGFSIFRCKTFGDFVSLNNIEIIDDCTCDCNNCKCKK</sequence>